<sequence length="251" mass="26604">MGAAGKVVGIRGSNRSSGSKRKSGSGAVIVYCPIYCRTGKCERRGKGCPYKHDSTKRAVCPRWLHGTCPLGTSCPLQHQRKPELMPICMHFLKGCCTAEPCPYVHVNLPAGAPVCTRFLRGYCPAGTACPHKHYTLRMVRDEKRVEATAGAAAAGGGAARHGGGKRKERRGGSGRYFDAPLPGGSPSAAGTGKQQAEEGMQDAGEQGSEEDGAGEPERKRRRQGSEEAAEAPRRASDALKPAFLLADFVPL</sequence>
<evidence type="ECO:0000256" key="1">
    <source>
        <dbReference type="PROSITE-ProRule" id="PRU00723"/>
    </source>
</evidence>
<evidence type="ECO:0000313" key="4">
    <source>
        <dbReference type="EMBL" id="KAI7842802.1"/>
    </source>
</evidence>
<evidence type="ECO:0000256" key="2">
    <source>
        <dbReference type="SAM" id="MobiDB-lite"/>
    </source>
</evidence>
<feature type="domain" description="C3H1-type" evidence="3">
    <location>
        <begin position="82"/>
        <end position="108"/>
    </location>
</feature>
<dbReference type="PANTHER" id="PTHR46156:SF1">
    <property type="entry name" value="ZINC FINGER CCCH DOMAIN-CONTAINING PROTEIN 3"/>
    <property type="match status" value="1"/>
</dbReference>
<feature type="zinc finger region" description="C3H1-type" evidence="1">
    <location>
        <begin position="54"/>
        <end position="81"/>
    </location>
</feature>
<comment type="caution">
    <text evidence="4">The sequence shown here is derived from an EMBL/GenBank/DDBJ whole genome shotgun (WGS) entry which is preliminary data.</text>
</comment>
<dbReference type="GO" id="GO:0008270">
    <property type="term" value="F:zinc ion binding"/>
    <property type="evidence" value="ECO:0007669"/>
    <property type="project" value="UniProtKB-KW"/>
</dbReference>
<evidence type="ECO:0000313" key="5">
    <source>
        <dbReference type="Proteomes" id="UP001205105"/>
    </source>
</evidence>
<keyword evidence="5" id="KW-1185">Reference proteome</keyword>
<keyword evidence="1" id="KW-0863">Zinc-finger</keyword>
<reference evidence="4" key="1">
    <citation type="submission" date="2020-11" db="EMBL/GenBank/DDBJ databases">
        <title>Chlorella ohadii genome sequencing and assembly.</title>
        <authorList>
            <person name="Murik O."/>
            <person name="Treves H."/>
            <person name="Kedem I."/>
            <person name="Shotland Y."/>
            <person name="Kaplan A."/>
        </authorList>
    </citation>
    <scope>NUCLEOTIDE SEQUENCE</scope>
    <source>
        <strain evidence="4">1</strain>
    </source>
</reference>
<feature type="zinc finger region" description="C3H1-type" evidence="1">
    <location>
        <begin position="82"/>
        <end position="108"/>
    </location>
</feature>
<gene>
    <name evidence="4" type="ORF">COHA_003548</name>
</gene>
<dbReference type="EMBL" id="JADXDR010000048">
    <property type="protein sequence ID" value="KAI7842802.1"/>
    <property type="molecule type" value="Genomic_DNA"/>
</dbReference>
<dbReference type="GO" id="GO:0005634">
    <property type="term" value="C:nucleus"/>
    <property type="evidence" value="ECO:0007669"/>
    <property type="project" value="TreeGrafter"/>
</dbReference>
<dbReference type="SMART" id="SM00356">
    <property type="entry name" value="ZnF_C3H1"/>
    <property type="match status" value="3"/>
</dbReference>
<proteinExistence type="predicted"/>
<dbReference type="Proteomes" id="UP001205105">
    <property type="component" value="Unassembled WGS sequence"/>
</dbReference>
<feature type="region of interest" description="Disordered" evidence="2">
    <location>
        <begin position="147"/>
        <end position="243"/>
    </location>
</feature>
<dbReference type="InterPro" id="IPR000571">
    <property type="entry name" value="Znf_CCCH"/>
</dbReference>
<protein>
    <recommendedName>
        <fullName evidence="3">C3H1-type domain-containing protein</fullName>
    </recommendedName>
</protein>
<feature type="region of interest" description="Disordered" evidence="2">
    <location>
        <begin position="1"/>
        <end position="24"/>
    </location>
</feature>
<dbReference type="AlphaFoldDB" id="A0AAD5DSB2"/>
<organism evidence="4 5">
    <name type="scientific">Chlorella ohadii</name>
    <dbReference type="NCBI Taxonomy" id="2649997"/>
    <lineage>
        <taxon>Eukaryota</taxon>
        <taxon>Viridiplantae</taxon>
        <taxon>Chlorophyta</taxon>
        <taxon>core chlorophytes</taxon>
        <taxon>Trebouxiophyceae</taxon>
        <taxon>Chlorellales</taxon>
        <taxon>Chlorellaceae</taxon>
        <taxon>Chlorella clade</taxon>
        <taxon>Chlorella</taxon>
    </lineage>
</organism>
<name>A0AAD5DSB2_9CHLO</name>
<dbReference type="PROSITE" id="PS50103">
    <property type="entry name" value="ZF_C3H1"/>
    <property type="match status" value="3"/>
</dbReference>
<evidence type="ECO:0000259" key="3">
    <source>
        <dbReference type="PROSITE" id="PS50103"/>
    </source>
</evidence>
<feature type="domain" description="C3H1-type" evidence="3">
    <location>
        <begin position="54"/>
        <end position="81"/>
    </location>
</feature>
<feature type="zinc finger region" description="C3H1-type" evidence="1">
    <location>
        <begin position="109"/>
        <end position="136"/>
    </location>
</feature>
<accession>A0AAD5DSB2</accession>
<keyword evidence="1" id="KW-0862">Zinc</keyword>
<dbReference type="Gene3D" id="4.10.1000.10">
    <property type="entry name" value="Zinc finger, CCCH-type"/>
    <property type="match status" value="1"/>
</dbReference>
<dbReference type="PANTHER" id="PTHR46156">
    <property type="entry name" value="CCCH ZINGC FINGER"/>
    <property type="match status" value="1"/>
</dbReference>
<feature type="domain" description="C3H1-type" evidence="3">
    <location>
        <begin position="109"/>
        <end position="136"/>
    </location>
</feature>
<keyword evidence="1" id="KW-0479">Metal-binding</keyword>